<organism evidence="2 3">
    <name type="scientific">Pristionchus mayeri</name>
    <dbReference type="NCBI Taxonomy" id="1317129"/>
    <lineage>
        <taxon>Eukaryota</taxon>
        <taxon>Metazoa</taxon>
        <taxon>Ecdysozoa</taxon>
        <taxon>Nematoda</taxon>
        <taxon>Chromadorea</taxon>
        <taxon>Rhabditida</taxon>
        <taxon>Rhabditina</taxon>
        <taxon>Diplogasteromorpha</taxon>
        <taxon>Diplogasteroidea</taxon>
        <taxon>Neodiplogasteridae</taxon>
        <taxon>Pristionchus</taxon>
    </lineage>
</organism>
<name>A0AAN5CIX7_9BILA</name>
<keyword evidence="3" id="KW-1185">Reference proteome</keyword>
<keyword evidence="1" id="KW-0472">Membrane</keyword>
<dbReference type="PANTHER" id="PTHR45830">
    <property type="entry name" value="SERPENTINE RECEPTOR, CLASS I"/>
    <property type="match status" value="1"/>
</dbReference>
<dbReference type="EMBL" id="BTRK01000004">
    <property type="protein sequence ID" value="GMR45276.1"/>
    <property type="molecule type" value="Genomic_DNA"/>
</dbReference>
<feature type="non-terminal residue" evidence="2">
    <location>
        <position position="144"/>
    </location>
</feature>
<feature type="transmembrane region" description="Helical" evidence="1">
    <location>
        <begin position="105"/>
        <end position="126"/>
    </location>
</feature>
<gene>
    <name evidence="2" type="ORF">PMAYCL1PPCAC_15471</name>
</gene>
<dbReference type="Proteomes" id="UP001328107">
    <property type="component" value="Unassembled WGS sequence"/>
</dbReference>
<dbReference type="AlphaFoldDB" id="A0AAN5CIX7"/>
<protein>
    <recommendedName>
        <fullName evidence="4">G protein-coupled receptor</fullName>
    </recommendedName>
</protein>
<feature type="non-terminal residue" evidence="2">
    <location>
        <position position="1"/>
    </location>
</feature>
<comment type="caution">
    <text evidence="2">The sequence shown here is derived from an EMBL/GenBank/DDBJ whole genome shotgun (WGS) entry which is preliminary data.</text>
</comment>
<dbReference type="Pfam" id="PF10318">
    <property type="entry name" value="7TM_GPCR_Srh"/>
    <property type="match status" value="1"/>
</dbReference>
<proteinExistence type="predicted"/>
<keyword evidence="1" id="KW-1133">Transmembrane helix</keyword>
<dbReference type="PANTHER" id="PTHR45830:SF15">
    <property type="entry name" value="SERPENTINE RECEPTOR, CLASS I"/>
    <property type="match status" value="1"/>
</dbReference>
<accession>A0AAN5CIX7</accession>
<keyword evidence="1" id="KW-0812">Transmembrane</keyword>
<reference evidence="3" key="1">
    <citation type="submission" date="2022-10" db="EMBL/GenBank/DDBJ databases">
        <title>Genome assembly of Pristionchus species.</title>
        <authorList>
            <person name="Yoshida K."/>
            <person name="Sommer R.J."/>
        </authorList>
    </citation>
    <scope>NUCLEOTIDE SEQUENCE [LARGE SCALE GENOMIC DNA]</scope>
    <source>
        <strain evidence="3">RS5460</strain>
    </source>
</reference>
<evidence type="ECO:0000313" key="2">
    <source>
        <dbReference type="EMBL" id="GMR45276.1"/>
    </source>
</evidence>
<sequence length="144" mass="16713">QMSLNTTQFVSDINESFEKIITYFYFSIGFVSTILSMLTFYLIIRESSFFNIDVRILLLNLQISAFFNNFHYCILFVPFLFPYLGGGFCTGILCMLGGRFHEGMCLWLASVVLLCASFIVLLFARLQTLLHPWSRMKLRFPARL</sequence>
<evidence type="ECO:0000256" key="1">
    <source>
        <dbReference type="SAM" id="Phobius"/>
    </source>
</evidence>
<feature type="transmembrane region" description="Helical" evidence="1">
    <location>
        <begin position="20"/>
        <end position="44"/>
    </location>
</feature>
<dbReference type="InterPro" id="IPR019422">
    <property type="entry name" value="7TM_GPCR_serpentine_rcpt_Srh"/>
</dbReference>
<evidence type="ECO:0000313" key="3">
    <source>
        <dbReference type="Proteomes" id="UP001328107"/>
    </source>
</evidence>
<evidence type="ECO:0008006" key="4">
    <source>
        <dbReference type="Google" id="ProtNLM"/>
    </source>
</evidence>
<feature type="transmembrane region" description="Helical" evidence="1">
    <location>
        <begin position="80"/>
        <end position="98"/>
    </location>
</feature>